<keyword evidence="8 9" id="KW-0472">Membrane</keyword>
<dbReference type="InterPro" id="IPR003148">
    <property type="entry name" value="RCK_N"/>
</dbReference>
<comment type="subcellular location">
    <subcellularLocation>
        <location evidence="1">Cell membrane</location>
        <topology evidence="1">Multi-pass membrane protein</topology>
    </subcellularLocation>
</comment>
<feature type="transmembrane region" description="Helical" evidence="9">
    <location>
        <begin position="116"/>
        <end position="136"/>
    </location>
</feature>
<comment type="caution">
    <text evidence="12">The sequence shown here is derived from an EMBL/GenBank/DDBJ whole genome shotgun (WGS) entry which is preliminary data.</text>
</comment>
<feature type="domain" description="RCK N-terminal" evidence="11">
    <location>
        <begin position="401"/>
        <end position="493"/>
    </location>
</feature>
<evidence type="ECO:0000256" key="9">
    <source>
        <dbReference type="SAM" id="Phobius"/>
    </source>
</evidence>
<evidence type="ECO:0000256" key="7">
    <source>
        <dbReference type="ARBA" id="ARBA00023065"/>
    </source>
</evidence>
<sequence length="605" mass="65870">METSLMLALIAFVALVCQWLAWRSNLPAILFLLLAGLLAGPVSGVLDPDMMFGDLLFPLVSVCVAIILFEGSLTLDLAEIRSQRTVVRRLITLGALVTWVIVTCATHWLFALEWSISVLFGALTVVTGPTVIMPMLRTVRPRAELGNILRWEGILIDPIGALLVVVVYEFIAAQNQAAGVGSGLLAFVEILLSGTVLGLACGWLTGVALARRWLPEYLQNLAVLAAVLLAFTVANHLAHESGLLAVTLMGMWLANQKHLRLAEILHFKENLTLLLISGLFILLAARLDMTAVSQLGWAPLILLAVMQFIARPLTIWLSAIGSDLNWKDKALLAWIAPRGIVAAAVSALFAIKLQHQGVDGAALLVPLTFCVIFGTVVFQSATARPVARWLGVVEPPANGILFMGANPIARAIASELTKQNVRVLLADSSYDNIQRARMAGLPVFYGSPMSDYASDRLDLAGLGKLMALSPDNHLNTVACMHFRDEFGFERVFALHSKVLAQKESGTNNQRHKTKHHSAAEQRGLPLFDAELSYGKFASLLSQGAELKTTRLTDTFDFAAFKAQNADRSYWLLAITPEGKVRMKVADQELCPESGWRLISLCKPET</sequence>
<feature type="transmembrane region" description="Helical" evidence="9">
    <location>
        <begin position="6"/>
        <end position="22"/>
    </location>
</feature>
<feature type="transmembrane region" description="Helical" evidence="9">
    <location>
        <begin position="271"/>
        <end position="289"/>
    </location>
</feature>
<protein>
    <submittedName>
        <fullName evidence="12">Cation:proton antiporter</fullName>
    </submittedName>
</protein>
<keyword evidence="4" id="KW-1003">Cell membrane</keyword>
<feature type="transmembrane region" description="Helical" evidence="9">
    <location>
        <begin position="183"/>
        <end position="205"/>
    </location>
</feature>
<evidence type="ECO:0000313" key="13">
    <source>
        <dbReference type="Proteomes" id="UP001620597"/>
    </source>
</evidence>
<dbReference type="RefSeq" id="WP_416205792.1">
    <property type="nucleotide sequence ID" value="NZ_JBBKTX010000009.1"/>
</dbReference>
<feature type="transmembrane region" description="Helical" evidence="9">
    <location>
        <begin position="29"/>
        <end position="46"/>
    </location>
</feature>
<dbReference type="Gene3D" id="1.20.1530.20">
    <property type="match status" value="1"/>
</dbReference>
<evidence type="ECO:0000256" key="8">
    <source>
        <dbReference type="ARBA" id="ARBA00023136"/>
    </source>
</evidence>
<evidence type="ECO:0000256" key="2">
    <source>
        <dbReference type="ARBA" id="ARBA00022448"/>
    </source>
</evidence>
<dbReference type="InterPro" id="IPR036291">
    <property type="entry name" value="NAD(P)-bd_dom_sf"/>
</dbReference>
<dbReference type="InterPro" id="IPR006153">
    <property type="entry name" value="Cation/H_exchanger_TM"/>
</dbReference>
<evidence type="ECO:0000256" key="3">
    <source>
        <dbReference type="ARBA" id="ARBA00022449"/>
    </source>
</evidence>
<keyword evidence="7" id="KW-0406">Ion transport</keyword>
<proteinExistence type="predicted"/>
<gene>
    <name evidence="12" type="ORF">WG929_09165</name>
</gene>
<evidence type="ECO:0000256" key="4">
    <source>
        <dbReference type="ARBA" id="ARBA00022475"/>
    </source>
</evidence>
<feature type="transmembrane region" description="Helical" evidence="9">
    <location>
        <begin position="90"/>
        <end position="110"/>
    </location>
</feature>
<dbReference type="Gene3D" id="3.40.50.720">
    <property type="entry name" value="NAD(P)-binding Rossmann-like Domain"/>
    <property type="match status" value="1"/>
</dbReference>
<feature type="transmembrane region" description="Helical" evidence="9">
    <location>
        <begin position="148"/>
        <end position="171"/>
    </location>
</feature>
<dbReference type="InterPro" id="IPR038770">
    <property type="entry name" value="Na+/solute_symporter_sf"/>
</dbReference>
<dbReference type="Pfam" id="PF02254">
    <property type="entry name" value="TrkA_N"/>
    <property type="match status" value="1"/>
</dbReference>
<feature type="transmembrane region" description="Helical" evidence="9">
    <location>
        <begin position="217"/>
        <end position="235"/>
    </location>
</feature>
<feature type="transmembrane region" description="Helical" evidence="9">
    <location>
        <begin position="357"/>
        <end position="378"/>
    </location>
</feature>
<feature type="transmembrane region" description="Helical" evidence="9">
    <location>
        <begin position="295"/>
        <end position="319"/>
    </location>
</feature>
<keyword evidence="13" id="KW-1185">Reference proteome</keyword>
<dbReference type="Proteomes" id="UP001620597">
    <property type="component" value="Unassembled WGS sequence"/>
</dbReference>
<name>A0ABW8NHY9_9GAMM</name>
<dbReference type="EMBL" id="JBBKTX010000009">
    <property type="protein sequence ID" value="MFK4752573.1"/>
    <property type="molecule type" value="Genomic_DNA"/>
</dbReference>
<keyword evidence="2" id="KW-0813">Transport</keyword>
<evidence type="ECO:0000256" key="6">
    <source>
        <dbReference type="ARBA" id="ARBA00022989"/>
    </source>
</evidence>
<dbReference type="Pfam" id="PF00999">
    <property type="entry name" value="Na_H_Exchanger"/>
    <property type="match status" value="1"/>
</dbReference>
<keyword evidence="3" id="KW-0050">Antiport</keyword>
<reference evidence="12 13" key="1">
    <citation type="submission" date="2024-03" db="EMBL/GenBank/DDBJ databases">
        <title>High-quality draft genome sequence of Oceanobacter sp. wDCs-4.</title>
        <authorList>
            <person name="Dong C."/>
        </authorList>
    </citation>
    <scope>NUCLEOTIDE SEQUENCE [LARGE SCALE GENOMIC DNA]</scope>
    <source>
        <strain evidence="13">wDCs-4</strain>
    </source>
</reference>
<feature type="transmembrane region" description="Helical" evidence="9">
    <location>
        <begin position="58"/>
        <end position="78"/>
    </location>
</feature>
<evidence type="ECO:0000256" key="1">
    <source>
        <dbReference type="ARBA" id="ARBA00004651"/>
    </source>
</evidence>
<evidence type="ECO:0000259" key="10">
    <source>
        <dbReference type="Pfam" id="PF00999"/>
    </source>
</evidence>
<evidence type="ECO:0000259" key="11">
    <source>
        <dbReference type="Pfam" id="PF02254"/>
    </source>
</evidence>
<dbReference type="PANTHER" id="PTHR32507">
    <property type="entry name" value="NA(+)/H(+) ANTIPORTER 1"/>
    <property type="match status" value="1"/>
</dbReference>
<keyword evidence="6 9" id="KW-1133">Transmembrane helix</keyword>
<dbReference type="PANTHER" id="PTHR32507:SF0">
    <property type="entry name" value="NA(+)_H(+) ANTIPORTER 2-RELATED"/>
    <property type="match status" value="1"/>
</dbReference>
<keyword evidence="5 9" id="KW-0812">Transmembrane</keyword>
<dbReference type="SUPFAM" id="SSF51735">
    <property type="entry name" value="NAD(P)-binding Rossmann-fold domains"/>
    <property type="match status" value="1"/>
</dbReference>
<organism evidence="12 13">
    <name type="scientific">Oceanobacter antarcticus</name>
    <dbReference type="NCBI Taxonomy" id="3133425"/>
    <lineage>
        <taxon>Bacteria</taxon>
        <taxon>Pseudomonadati</taxon>
        <taxon>Pseudomonadota</taxon>
        <taxon>Gammaproteobacteria</taxon>
        <taxon>Oceanospirillales</taxon>
        <taxon>Oceanospirillaceae</taxon>
        <taxon>Oceanobacter</taxon>
    </lineage>
</organism>
<evidence type="ECO:0000313" key="12">
    <source>
        <dbReference type="EMBL" id="MFK4752573.1"/>
    </source>
</evidence>
<evidence type="ECO:0000256" key="5">
    <source>
        <dbReference type="ARBA" id="ARBA00022692"/>
    </source>
</evidence>
<accession>A0ABW8NHY9</accession>
<feature type="transmembrane region" description="Helical" evidence="9">
    <location>
        <begin position="331"/>
        <end position="351"/>
    </location>
</feature>
<feature type="domain" description="Cation/H+ exchanger transmembrane" evidence="10">
    <location>
        <begin position="12"/>
        <end position="389"/>
    </location>
</feature>